<protein>
    <submittedName>
        <fullName evidence="2">Beta-lactamase family protein</fullName>
    </submittedName>
</protein>
<dbReference type="Gene3D" id="3.40.710.10">
    <property type="entry name" value="DD-peptidase/beta-lactamase superfamily"/>
    <property type="match status" value="1"/>
</dbReference>
<evidence type="ECO:0000313" key="2">
    <source>
        <dbReference type="EMBL" id="HAT3581558.1"/>
    </source>
</evidence>
<gene>
    <name evidence="2" type="ORF">I8531_001846</name>
</gene>
<name>A0A9P3WDY6_KLUIN</name>
<organism evidence="2 3">
    <name type="scientific">Kluyvera intermedia</name>
    <name type="common">Enterobacter intermedius</name>
    <dbReference type="NCBI Taxonomy" id="61648"/>
    <lineage>
        <taxon>Bacteria</taxon>
        <taxon>Pseudomonadati</taxon>
        <taxon>Pseudomonadota</taxon>
        <taxon>Gammaproteobacteria</taxon>
        <taxon>Enterobacterales</taxon>
        <taxon>Enterobacteriaceae</taxon>
        <taxon>Kluyvera</taxon>
    </lineage>
</organism>
<dbReference type="InterPro" id="IPR050491">
    <property type="entry name" value="AmpC-like"/>
</dbReference>
<reference evidence="2" key="2">
    <citation type="submission" date="2020-10" db="EMBL/GenBank/DDBJ databases">
        <authorList>
            <consortium name="NCBI Pathogen Detection Project"/>
        </authorList>
    </citation>
    <scope>NUCLEOTIDE SEQUENCE</scope>
    <source>
        <strain evidence="2">CAVp300</strain>
    </source>
</reference>
<proteinExistence type="predicted"/>
<reference evidence="2" key="1">
    <citation type="journal article" date="2018" name="Genome Biol.">
        <title>SKESA: strategic k-mer extension for scrupulous assemblies.</title>
        <authorList>
            <person name="Souvorov A."/>
            <person name="Agarwala R."/>
            <person name="Lipman D.J."/>
        </authorList>
    </citation>
    <scope>NUCLEOTIDE SEQUENCE</scope>
    <source>
        <strain evidence="2">CAVp300</strain>
    </source>
</reference>
<evidence type="ECO:0000313" key="3">
    <source>
        <dbReference type="Proteomes" id="UP000867740"/>
    </source>
</evidence>
<dbReference type="PANTHER" id="PTHR46825:SF8">
    <property type="entry name" value="BETA-LACTAMASE-RELATED"/>
    <property type="match status" value="1"/>
</dbReference>
<dbReference type="InterPro" id="IPR001466">
    <property type="entry name" value="Beta-lactam-related"/>
</dbReference>
<dbReference type="AlphaFoldDB" id="A0A9P3WDY6"/>
<dbReference type="Pfam" id="PF00144">
    <property type="entry name" value="Beta-lactamase"/>
    <property type="match status" value="1"/>
</dbReference>
<dbReference type="EMBL" id="DACSUM010000011">
    <property type="protein sequence ID" value="HAT3581558.1"/>
    <property type="molecule type" value="Genomic_DNA"/>
</dbReference>
<dbReference type="RefSeq" id="WP_047370681.1">
    <property type="nucleotide sequence ID" value="NZ_CABMNU010000005.1"/>
</dbReference>
<feature type="domain" description="Beta-lactamase-related" evidence="1">
    <location>
        <begin position="83"/>
        <end position="345"/>
    </location>
</feature>
<sequence length="371" mass="40165">MHKQHMRSRTRLLAAGTAFVSLIAAGICLQPGFSAPSLHQTGDATVVSFLTPLLRGSRGSIAAVFITPRGIQYGLWNSDYAKQYEIASLTKTMTSSLLIEAQRRGEATAQTRVGELIPEITGPASDITLAQLASHRSGLPPLATSLRQKMQVLKAIILRDNFWDYDDKALIDMVNNTRVEKPAGFDYSNTGYALLGLALARASHQSFTTLLQTRVFAPAQMKNSVVADDSTPDTPAFSHGWSVSGFSEAPWVLHAFTPAAGVRSTIVDMAHYVQALLAGKFAGSEAMLPRFATDDPDSQIGYGWFTTRIHGRDITWHDGESSGFASAIALDTQRKSAVVILSNTGWPVMGPAVRLLLTTPFSETEAPRELD</sequence>
<comment type="caution">
    <text evidence="2">The sequence shown here is derived from an EMBL/GenBank/DDBJ whole genome shotgun (WGS) entry which is preliminary data.</text>
</comment>
<evidence type="ECO:0000259" key="1">
    <source>
        <dbReference type="Pfam" id="PF00144"/>
    </source>
</evidence>
<dbReference type="InterPro" id="IPR012338">
    <property type="entry name" value="Beta-lactam/transpept-like"/>
</dbReference>
<dbReference type="PANTHER" id="PTHR46825">
    <property type="entry name" value="D-ALANYL-D-ALANINE-CARBOXYPEPTIDASE/ENDOPEPTIDASE AMPH"/>
    <property type="match status" value="1"/>
</dbReference>
<dbReference type="SUPFAM" id="SSF56601">
    <property type="entry name" value="beta-lactamase/transpeptidase-like"/>
    <property type="match status" value="1"/>
</dbReference>
<accession>A0A9P3WDY6</accession>
<dbReference type="Proteomes" id="UP000867740">
    <property type="component" value="Unassembled WGS sequence"/>
</dbReference>